<dbReference type="RefSeq" id="WP_066075653.1">
    <property type="nucleotide sequence ID" value="NZ_CP181246.1"/>
</dbReference>
<dbReference type="Pfam" id="PF24163">
    <property type="entry name" value="HCP"/>
    <property type="match status" value="1"/>
</dbReference>
<dbReference type="Gene3D" id="1.10.3230.30">
    <property type="entry name" value="Phage gp6-like head-tail connector protein"/>
    <property type="match status" value="1"/>
</dbReference>
<dbReference type="EMBL" id="UGQS01000002">
    <property type="protein sequence ID" value="STZ77349.1"/>
    <property type="molecule type" value="Genomic_DNA"/>
</dbReference>
<sequence length="173" mass="19587">MLADLADLKIRLAIEHNRRDEELKQVLAGVSAAVESWLQRTLLKRDYVERYNGNRKKAIVLNQYPVLEVKSVKVNGREIHGFDNDDWLLIYDDSFSDGLRNVEVAYVAGYETIPEDIREAVLIIAAQRVNEMENKGVASKSLAGETVSFSNFSQSGGMPPAAFEILKKYRRKV</sequence>
<keyword evidence="2" id="KW-1185">Reference proteome</keyword>
<dbReference type="Proteomes" id="UP000254651">
    <property type="component" value="Unassembled WGS sequence"/>
</dbReference>
<protein>
    <submittedName>
        <fullName evidence="1">Putative phage associated protein</fullName>
    </submittedName>
</protein>
<reference evidence="1 2" key="1">
    <citation type="submission" date="2018-06" db="EMBL/GenBank/DDBJ databases">
        <authorList>
            <consortium name="Pathogen Informatics"/>
            <person name="Doyle S."/>
        </authorList>
    </citation>
    <scope>NUCLEOTIDE SEQUENCE [LARGE SCALE GENOMIC DNA]</scope>
    <source>
        <strain evidence="1 2">NCTC10295</strain>
    </source>
</reference>
<name>A0A378UL21_BERDE</name>
<organism evidence="1 2">
    <name type="scientific">Bergeriella denitrificans</name>
    <name type="common">Neisseria denitrificans</name>
    <dbReference type="NCBI Taxonomy" id="494"/>
    <lineage>
        <taxon>Bacteria</taxon>
        <taxon>Pseudomonadati</taxon>
        <taxon>Pseudomonadota</taxon>
        <taxon>Betaproteobacteria</taxon>
        <taxon>Neisseriales</taxon>
        <taxon>Neisseriaceae</taxon>
        <taxon>Bergeriella</taxon>
    </lineage>
</organism>
<gene>
    <name evidence="1" type="ORF">NCTC10295_02166</name>
</gene>
<proteinExistence type="predicted"/>
<evidence type="ECO:0000313" key="1">
    <source>
        <dbReference type="EMBL" id="STZ77349.1"/>
    </source>
</evidence>
<evidence type="ECO:0000313" key="2">
    <source>
        <dbReference type="Proteomes" id="UP000254651"/>
    </source>
</evidence>
<dbReference type="InterPro" id="IPR056472">
    <property type="entry name" value="HCP"/>
</dbReference>
<accession>A0A378UL21</accession>
<dbReference type="AlphaFoldDB" id="A0A378UL21"/>